<protein>
    <submittedName>
        <fullName evidence="1">Uncharacterized protein</fullName>
    </submittedName>
</protein>
<sequence>MTTFQDAKDSFYLLLRNGLATLNPDRTIVVRGATRPAVLVAENELPSGSAEQPLNAFVLHWGAVAVDGSEAMPLESARCTIQVQTSGSPEVAGMDRGRTMAAMRAELQSLLAAGSAAKASYAGASATAAATPVFWSGVVAEDLKETADTLNAAYSVDVFAWREP</sequence>
<accession>A0ABW9KIH7</accession>
<reference evidence="1 2" key="1">
    <citation type="submission" date="2024-12" db="EMBL/GenBank/DDBJ databases">
        <authorList>
            <person name="Lee Y."/>
        </authorList>
    </citation>
    <scope>NUCLEOTIDE SEQUENCE [LARGE SCALE GENOMIC DNA]</scope>
    <source>
        <strain evidence="1 2">03SUJ4</strain>
    </source>
</reference>
<evidence type="ECO:0000313" key="1">
    <source>
        <dbReference type="EMBL" id="MFN2974280.1"/>
    </source>
</evidence>
<name>A0ABW9KIH7_9BACT</name>
<proteinExistence type="predicted"/>
<dbReference type="EMBL" id="JBJYXY010000001">
    <property type="protein sequence ID" value="MFN2974280.1"/>
    <property type="molecule type" value="Genomic_DNA"/>
</dbReference>
<evidence type="ECO:0000313" key="2">
    <source>
        <dbReference type="Proteomes" id="UP001634747"/>
    </source>
</evidence>
<comment type="caution">
    <text evidence="1">The sequence shown here is derived from an EMBL/GenBank/DDBJ whole genome shotgun (WGS) entry which is preliminary data.</text>
</comment>
<gene>
    <name evidence="1" type="ORF">ACK2TP_00750</name>
</gene>
<organism evidence="1 2">
    <name type="scientific">Terriglobus aquaticus</name>
    <dbReference type="NCBI Taxonomy" id="940139"/>
    <lineage>
        <taxon>Bacteria</taxon>
        <taxon>Pseudomonadati</taxon>
        <taxon>Acidobacteriota</taxon>
        <taxon>Terriglobia</taxon>
        <taxon>Terriglobales</taxon>
        <taxon>Acidobacteriaceae</taxon>
        <taxon>Terriglobus</taxon>
    </lineage>
</organism>
<keyword evidence="2" id="KW-1185">Reference proteome</keyword>
<dbReference type="RefSeq" id="WP_263414151.1">
    <property type="nucleotide sequence ID" value="NZ_BAABBH010000001.1"/>
</dbReference>
<dbReference type="Proteomes" id="UP001634747">
    <property type="component" value="Unassembled WGS sequence"/>
</dbReference>